<dbReference type="Proteomes" id="UP000252582">
    <property type="component" value="Unassembled WGS sequence"/>
</dbReference>
<accession>A0A6I7HSW5</accession>
<organism evidence="1 2">
    <name type="scientific">Ciceribacter lividus</name>
    <dbReference type="NCBI Taxonomy" id="1197950"/>
    <lineage>
        <taxon>Bacteria</taxon>
        <taxon>Pseudomonadati</taxon>
        <taxon>Pseudomonadota</taxon>
        <taxon>Alphaproteobacteria</taxon>
        <taxon>Hyphomicrobiales</taxon>
        <taxon>Rhizobiaceae</taxon>
        <taxon>Ciceribacter</taxon>
    </lineage>
</organism>
<proteinExistence type="predicted"/>
<dbReference type="EMBL" id="QPIX01000002">
    <property type="protein sequence ID" value="RCW27966.1"/>
    <property type="molecule type" value="Genomic_DNA"/>
</dbReference>
<dbReference type="AlphaFoldDB" id="A0A6I7HSW5"/>
<dbReference type="RefSeq" id="WP_147273510.1">
    <property type="nucleotide sequence ID" value="NZ_QPIX01000002.1"/>
</dbReference>
<gene>
    <name evidence="1" type="ORF">DFR48_102460</name>
</gene>
<name>A0A6I7HSW5_9HYPH</name>
<reference evidence="1 2" key="1">
    <citation type="submission" date="2018-07" db="EMBL/GenBank/DDBJ databases">
        <title>Genomic Encyclopedia of Type Strains, Phase IV (KMG-IV): sequencing the most valuable type-strain genomes for metagenomic binning, comparative biology and taxonomic classification.</title>
        <authorList>
            <person name="Goeker M."/>
        </authorList>
    </citation>
    <scope>NUCLEOTIDE SEQUENCE [LARGE SCALE GENOMIC DNA]</scope>
    <source>
        <strain evidence="1 2">DSM 25528</strain>
    </source>
</reference>
<sequence length="152" mass="17170">MFHEKMTAYYTTLADFHPSVLRWAEGILEDEPMLAVTFAVTLNIIIQQAQFPQIDDELAHGSLIYLIDQEAGPALQQLGISLPIPSREVFSKLAQSFRDDVDISKILLREPLMTEKGPVGIMRKRLWAEGLREPEVSMKLAALQDQYGSQIN</sequence>
<evidence type="ECO:0000313" key="2">
    <source>
        <dbReference type="Proteomes" id="UP000252582"/>
    </source>
</evidence>
<evidence type="ECO:0000313" key="1">
    <source>
        <dbReference type="EMBL" id="RCW27966.1"/>
    </source>
</evidence>
<comment type="caution">
    <text evidence="1">The sequence shown here is derived from an EMBL/GenBank/DDBJ whole genome shotgun (WGS) entry which is preliminary data.</text>
</comment>
<keyword evidence="2" id="KW-1185">Reference proteome</keyword>
<protein>
    <submittedName>
        <fullName evidence="1">Uncharacterized protein</fullName>
    </submittedName>
</protein>